<dbReference type="RefSeq" id="XP_003047055.1">
    <property type="nucleotide sequence ID" value="XM_003047009.1"/>
</dbReference>
<name>C7Z3P0_FUSV7</name>
<protein>
    <submittedName>
        <fullName evidence="2">Uncharacterized protein</fullName>
    </submittedName>
</protein>
<sequence>MDALFFFPNTALVNILFFKVSVSPQTSTTQLSFTNFLQLPYRLPRSIFFLTVFRDPAATMEAPNNQQIVEALTKSIEGLNRDVERINRRISELKALRASITVPEKTTQKMKRSLAPVLIEDFGAETDTSDPDAPRST</sequence>
<dbReference type="HOGENOM" id="CLU_1865645_0_0_1"/>
<dbReference type="Proteomes" id="UP000005206">
    <property type="component" value="Chromosome 8"/>
</dbReference>
<dbReference type="EMBL" id="GG698909">
    <property type="protein sequence ID" value="EEU41342.1"/>
    <property type="molecule type" value="Genomic_DNA"/>
</dbReference>
<dbReference type="InParanoid" id="C7Z3P0"/>
<feature type="coiled-coil region" evidence="1">
    <location>
        <begin position="69"/>
        <end position="96"/>
    </location>
</feature>
<organism evidence="2 3">
    <name type="scientific">Fusarium vanettenii (strain ATCC MYA-4622 / CBS 123669 / FGSC 9596 / NRRL 45880 / 77-13-4)</name>
    <name type="common">Fusarium solani subsp. pisi</name>
    <dbReference type="NCBI Taxonomy" id="660122"/>
    <lineage>
        <taxon>Eukaryota</taxon>
        <taxon>Fungi</taxon>
        <taxon>Dikarya</taxon>
        <taxon>Ascomycota</taxon>
        <taxon>Pezizomycotina</taxon>
        <taxon>Sordariomycetes</taxon>
        <taxon>Hypocreomycetidae</taxon>
        <taxon>Hypocreales</taxon>
        <taxon>Nectriaceae</taxon>
        <taxon>Fusarium</taxon>
        <taxon>Fusarium solani species complex</taxon>
        <taxon>Fusarium vanettenii</taxon>
    </lineage>
</organism>
<keyword evidence="3" id="KW-1185">Reference proteome</keyword>
<keyword evidence="1" id="KW-0175">Coiled coil</keyword>
<dbReference type="VEuPathDB" id="FungiDB:NECHADRAFT_83318"/>
<proteinExistence type="predicted"/>
<dbReference type="GeneID" id="9675465"/>
<gene>
    <name evidence="2" type="ORF">NECHADRAFT_83318</name>
</gene>
<dbReference type="OrthoDB" id="10348661at2759"/>
<accession>C7Z3P0</accession>
<evidence type="ECO:0000256" key="1">
    <source>
        <dbReference type="SAM" id="Coils"/>
    </source>
</evidence>
<reference evidence="2 3" key="1">
    <citation type="journal article" date="2009" name="PLoS Genet.">
        <title>The genome of Nectria haematococca: contribution of supernumerary chromosomes to gene expansion.</title>
        <authorList>
            <person name="Coleman J.J."/>
            <person name="Rounsley S.D."/>
            <person name="Rodriguez-Carres M."/>
            <person name="Kuo A."/>
            <person name="Wasmann C.C."/>
            <person name="Grimwood J."/>
            <person name="Schmutz J."/>
            <person name="Taga M."/>
            <person name="White G.J."/>
            <person name="Zhou S."/>
            <person name="Schwartz D.C."/>
            <person name="Freitag M."/>
            <person name="Ma L.J."/>
            <person name="Danchin E.G."/>
            <person name="Henrissat B."/>
            <person name="Coutinho P.M."/>
            <person name="Nelson D.R."/>
            <person name="Straney D."/>
            <person name="Napoli C.A."/>
            <person name="Barker B.M."/>
            <person name="Gribskov M."/>
            <person name="Rep M."/>
            <person name="Kroken S."/>
            <person name="Molnar I."/>
            <person name="Rensing C."/>
            <person name="Kennell J.C."/>
            <person name="Zamora J."/>
            <person name="Farman M.L."/>
            <person name="Selker E.U."/>
            <person name="Salamov A."/>
            <person name="Shapiro H."/>
            <person name="Pangilinan J."/>
            <person name="Lindquist E."/>
            <person name="Lamers C."/>
            <person name="Grigoriev I.V."/>
            <person name="Geiser D.M."/>
            <person name="Covert S.F."/>
            <person name="Temporini E."/>
            <person name="Vanetten H.D."/>
        </authorList>
    </citation>
    <scope>NUCLEOTIDE SEQUENCE [LARGE SCALE GENOMIC DNA]</scope>
    <source>
        <strain evidence="3">ATCC MYA-4622 / CBS 123669 / FGSC 9596 / NRRL 45880 / 77-13-4</strain>
    </source>
</reference>
<dbReference type="AlphaFoldDB" id="C7Z3P0"/>
<evidence type="ECO:0000313" key="2">
    <source>
        <dbReference type="EMBL" id="EEU41342.1"/>
    </source>
</evidence>
<dbReference type="KEGG" id="nhe:NECHADRAFT_83318"/>
<evidence type="ECO:0000313" key="3">
    <source>
        <dbReference type="Proteomes" id="UP000005206"/>
    </source>
</evidence>